<keyword evidence="1" id="KW-0812">Transmembrane</keyword>
<dbReference type="AlphaFoldDB" id="A0A0E9XGA5"/>
<keyword evidence="1" id="KW-1133">Transmembrane helix</keyword>
<name>A0A0E9XGA5_ANGAN</name>
<evidence type="ECO:0000256" key="1">
    <source>
        <dbReference type="SAM" id="Phobius"/>
    </source>
</evidence>
<feature type="transmembrane region" description="Helical" evidence="1">
    <location>
        <begin position="12"/>
        <end position="29"/>
    </location>
</feature>
<reference evidence="2" key="1">
    <citation type="submission" date="2014-11" db="EMBL/GenBank/DDBJ databases">
        <authorList>
            <person name="Amaro Gonzalez C."/>
        </authorList>
    </citation>
    <scope>NUCLEOTIDE SEQUENCE</scope>
</reference>
<dbReference type="EMBL" id="GBXM01007717">
    <property type="protein sequence ID" value="JAI00861.1"/>
    <property type="molecule type" value="Transcribed_RNA"/>
</dbReference>
<accession>A0A0E9XGA5</accession>
<organism evidence="2">
    <name type="scientific">Anguilla anguilla</name>
    <name type="common">European freshwater eel</name>
    <name type="synonym">Muraena anguilla</name>
    <dbReference type="NCBI Taxonomy" id="7936"/>
    <lineage>
        <taxon>Eukaryota</taxon>
        <taxon>Metazoa</taxon>
        <taxon>Chordata</taxon>
        <taxon>Craniata</taxon>
        <taxon>Vertebrata</taxon>
        <taxon>Euteleostomi</taxon>
        <taxon>Actinopterygii</taxon>
        <taxon>Neopterygii</taxon>
        <taxon>Teleostei</taxon>
        <taxon>Anguilliformes</taxon>
        <taxon>Anguillidae</taxon>
        <taxon>Anguilla</taxon>
    </lineage>
</organism>
<keyword evidence="1" id="KW-0472">Membrane</keyword>
<reference evidence="2" key="2">
    <citation type="journal article" date="2015" name="Fish Shellfish Immunol.">
        <title>Early steps in the European eel (Anguilla anguilla)-Vibrio vulnificus interaction in the gills: Role of the RtxA13 toxin.</title>
        <authorList>
            <person name="Callol A."/>
            <person name="Pajuelo D."/>
            <person name="Ebbesson L."/>
            <person name="Teles M."/>
            <person name="MacKenzie S."/>
            <person name="Amaro C."/>
        </authorList>
    </citation>
    <scope>NUCLEOTIDE SEQUENCE</scope>
</reference>
<protein>
    <submittedName>
        <fullName evidence="2">Uncharacterized protein</fullName>
    </submittedName>
</protein>
<sequence>MHYIQSTLPQCYINNVCCLGVLSISGTAVQKQCEFVIWWCILSMLLQCYLNNVSVQIRFIFCQLCYNAM</sequence>
<proteinExistence type="predicted"/>
<feature type="transmembrane region" description="Helical" evidence="1">
    <location>
        <begin position="35"/>
        <end position="53"/>
    </location>
</feature>
<evidence type="ECO:0000313" key="2">
    <source>
        <dbReference type="EMBL" id="JAI00861.1"/>
    </source>
</evidence>